<keyword evidence="3" id="KW-1185">Reference proteome</keyword>
<feature type="region of interest" description="Disordered" evidence="1">
    <location>
        <begin position="116"/>
        <end position="143"/>
    </location>
</feature>
<dbReference type="EMBL" id="JANPWB010000004">
    <property type="protein sequence ID" value="KAJ1193199.1"/>
    <property type="molecule type" value="Genomic_DNA"/>
</dbReference>
<feature type="region of interest" description="Disordered" evidence="1">
    <location>
        <begin position="61"/>
        <end position="89"/>
    </location>
</feature>
<sequence>MRALRRRPCGDPHGRKIRGPPLDRADAAVVVPLRDLAAGAHGLGGPYGPHFYPHCPTRNSEEAWMSPKGRRGRRACPENKPTKAQSAEERTRLLCEATQFVSNPYLALNALTNAEAETNQADSSDTGDSHQGPLLTPRSADDI</sequence>
<accession>A0AAV7UXW9</accession>
<feature type="region of interest" description="Disordered" evidence="1">
    <location>
        <begin position="1"/>
        <end position="21"/>
    </location>
</feature>
<gene>
    <name evidence="2" type="ORF">NDU88_002504</name>
</gene>
<dbReference type="AlphaFoldDB" id="A0AAV7UXW9"/>
<organism evidence="2 3">
    <name type="scientific">Pleurodeles waltl</name>
    <name type="common">Iberian ribbed newt</name>
    <dbReference type="NCBI Taxonomy" id="8319"/>
    <lineage>
        <taxon>Eukaryota</taxon>
        <taxon>Metazoa</taxon>
        <taxon>Chordata</taxon>
        <taxon>Craniata</taxon>
        <taxon>Vertebrata</taxon>
        <taxon>Euteleostomi</taxon>
        <taxon>Amphibia</taxon>
        <taxon>Batrachia</taxon>
        <taxon>Caudata</taxon>
        <taxon>Salamandroidea</taxon>
        <taxon>Salamandridae</taxon>
        <taxon>Pleurodelinae</taxon>
        <taxon>Pleurodeles</taxon>
    </lineage>
</organism>
<name>A0AAV7UXW9_PLEWA</name>
<feature type="compositionally biased region" description="Basic and acidic residues" evidence="1">
    <location>
        <begin position="75"/>
        <end position="89"/>
    </location>
</feature>
<evidence type="ECO:0000256" key="1">
    <source>
        <dbReference type="SAM" id="MobiDB-lite"/>
    </source>
</evidence>
<reference evidence="2" key="1">
    <citation type="journal article" date="2022" name="bioRxiv">
        <title>Sequencing and chromosome-scale assembly of the giantPleurodeles waltlgenome.</title>
        <authorList>
            <person name="Brown T."/>
            <person name="Elewa A."/>
            <person name="Iarovenko S."/>
            <person name="Subramanian E."/>
            <person name="Araus A.J."/>
            <person name="Petzold A."/>
            <person name="Susuki M."/>
            <person name="Suzuki K.-i.T."/>
            <person name="Hayashi T."/>
            <person name="Toyoda A."/>
            <person name="Oliveira C."/>
            <person name="Osipova E."/>
            <person name="Leigh N.D."/>
            <person name="Simon A."/>
            <person name="Yun M.H."/>
        </authorList>
    </citation>
    <scope>NUCLEOTIDE SEQUENCE</scope>
    <source>
        <strain evidence="2">20211129_DDA</strain>
        <tissue evidence="2">Liver</tissue>
    </source>
</reference>
<dbReference type="Proteomes" id="UP001066276">
    <property type="component" value="Chromosome 2_2"/>
</dbReference>
<evidence type="ECO:0000313" key="2">
    <source>
        <dbReference type="EMBL" id="KAJ1193199.1"/>
    </source>
</evidence>
<protein>
    <submittedName>
        <fullName evidence="2">Uncharacterized protein</fullName>
    </submittedName>
</protein>
<proteinExistence type="predicted"/>
<comment type="caution">
    <text evidence="2">The sequence shown here is derived from an EMBL/GenBank/DDBJ whole genome shotgun (WGS) entry which is preliminary data.</text>
</comment>
<evidence type="ECO:0000313" key="3">
    <source>
        <dbReference type="Proteomes" id="UP001066276"/>
    </source>
</evidence>